<dbReference type="OrthoDB" id="3250036at2759"/>
<reference evidence="2" key="1">
    <citation type="submission" date="2019-07" db="EMBL/GenBank/DDBJ databases">
        <authorList>
            <person name="Palmer J.M."/>
        </authorList>
    </citation>
    <scope>NUCLEOTIDE SEQUENCE</scope>
    <source>
        <strain evidence="2">PC9</strain>
    </source>
</reference>
<name>A0A8H6ZQR1_PLEOS</name>
<sequence length="173" mass="17989">MSSEYGNKDAGALAVGNVASRQSGSKSGNEHDGTSKPAPAVGNYPPGNDTTSSGGYGSANVWSDRVPRANPDSNTNSNPVITESQPFGGLIDQSLNGTSLKSGLADAKQGVDKDTRRDIDPLNPYGKSSLDSSFDARQHLTDALDVVDNVEPVRKSKDRGASAEVGARVSVKR</sequence>
<keyword evidence="3" id="KW-1185">Reference proteome</keyword>
<comment type="caution">
    <text evidence="2">The sequence shown here is derived from an EMBL/GenBank/DDBJ whole genome shotgun (WGS) entry which is preliminary data.</text>
</comment>
<evidence type="ECO:0000313" key="3">
    <source>
        <dbReference type="Proteomes" id="UP000623687"/>
    </source>
</evidence>
<proteinExistence type="predicted"/>
<feature type="compositionally biased region" description="Basic and acidic residues" evidence="1">
    <location>
        <begin position="109"/>
        <end position="120"/>
    </location>
</feature>
<feature type="compositionally biased region" description="Polar residues" evidence="1">
    <location>
        <begin position="71"/>
        <end position="85"/>
    </location>
</feature>
<accession>A0A8H6ZQR1</accession>
<feature type="region of interest" description="Disordered" evidence="1">
    <location>
        <begin position="1"/>
        <end position="132"/>
    </location>
</feature>
<gene>
    <name evidence="2" type="ORF">PC9H_010170</name>
</gene>
<evidence type="ECO:0000256" key="1">
    <source>
        <dbReference type="SAM" id="MobiDB-lite"/>
    </source>
</evidence>
<organism evidence="2 3">
    <name type="scientific">Pleurotus ostreatus</name>
    <name type="common">Oyster mushroom</name>
    <name type="synonym">White-rot fungus</name>
    <dbReference type="NCBI Taxonomy" id="5322"/>
    <lineage>
        <taxon>Eukaryota</taxon>
        <taxon>Fungi</taxon>
        <taxon>Dikarya</taxon>
        <taxon>Basidiomycota</taxon>
        <taxon>Agaricomycotina</taxon>
        <taxon>Agaricomycetes</taxon>
        <taxon>Agaricomycetidae</taxon>
        <taxon>Agaricales</taxon>
        <taxon>Pleurotineae</taxon>
        <taxon>Pleurotaceae</taxon>
        <taxon>Pleurotus</taxon>
    </lineage>
</organism>
<protein>
    <submittedName>
        <fullName evidence="2">Uncharacterized protein</fullName>
    </submittedName>
</protein>
<dbReference type="EMBL" id="JACETU010000007">
    <property type="protein sequence ID" value="KAF7424859.1"/>
    <property type="molecule type" value="Genomic_DNA"/>
</dbReference>
<dbReference type="VEuPathDB" id="FungiDB:PC9H_010170"/>
<dbReference type="GeneID" id="59379988"/>
<evidence type="ECO:0000313" key="2">
    <source>
        <dbReference type="EMBL" id="KAF7424859.1"/>
    </source>
</evidence>
<dbReference type="Proteomes" id="UP000623687">
    <property type="component" value="Unassembled WGS sequence"/>
</dbReference>
<feature type="region of interest" description="Disordered" evidence="1">
    <location>
        <begin position="154"/>
        <end position="173"/>
    </location>
</feature>
<dbReference type="AlphaFoldDB" id="A0A8H6ZQR1"/>
<dbReference type="RefSeq" id="XP_036629053.1">
    <property type="nucleotide sequence ID" value="XM_036779664.1"/>
</dbReference>